<dbReference type="GO" id="GO:0000727">
    <property type="term" value="P:double-strand break repair via break-induced replication"/>
    <property type="evidence" value="ECO:0007669"/>
    <property type="project" value="TreeGrafter"/>
</dbReference>
<dbReference type="AlphaFoldDB" id="A0A087QI41"/>
<keyword evidence="2" id="KW-0227">DNA damage</keyword>
<evidence type="ECO:0000313" key="9">
    <source>
        <dbReference type="EMBL" id="KFM00895.1"/>
    </source>
</evidence>
<dbReference type="InterPro" id="IPR027417">
    <property type="entry name" value="P-loop_NTPase"/>
</dbReference>
<evidence type="ECO:0000259" key="8">
    <source>
        <dbReference type="Pfam" id="PF26063"/>
    </source>
</evidence>
<reference evidence="9 10" key="1">
    <citation type="submission" date="2014-04" db="EMBL/GenBank/DDBJ databases">
        <title>Genome evolution of avian class.</title>
        <authorList>
            <person name="Zhang G."/>
            <person name="Li C."/>
        </authorList>
    </citation>
    <scope>NUCLEOTIDE SEQUENCE [LARGE SCALE GENOMIC DNA]</scope>
    <source>
        <strain evidence="9">BGI_AS27</strain>
    </source>
</reference>
<dbReference type="Pfam" id="PF17855">
    <property type="entry name" value="MCM_lid"/>
    <property type="match status" value="1"/>
</dbReference>
<dbReference type="STRING" id="9233.A0A087QI41"/>
<dbReference type="GO" id="GO:0005524">
    <property type="term" value="F:ATP binding"/>
    <property type="evidence" value="ECO:0007669"/>
    <property type="project" value="InterPro"/>
</dbReference>
<dbReference type="Proteomes" id="UP000053286">
    <property type="component" value="Unassembled WGS sequence"/>
</dbReference>
<evidence type="ECO:0000259" key="7">
    <source>
        <dbReference type="Pfam" id="PF17855"/>
    </source>
</evidence>
<dbReference type="EMBL" id="KL225613">
    <property type="protein sequence ID" value="KFM00895.1"/>
    <property type="molecule type" value="Genomic_DNA"/>
</dbReference>
<dbReference type="InterPro" id="IPR041562">
    <property type="entry name" value="MCM_lid"/>
</dbReference>
<proteinExistence type="predicted"/>
<evidence type="ECO:0000256" key="4">
    <source>
        <dbReference type="ARBA" id="ARBA00023254"/>
    </source>
</evidence>
<keyword evidence="10" id="KW-1185">Reference proteome</keyword>
<evidence type="ECO:0000256" key="6">
    <source>
        <dbReference type="ARBA" id="ARBA00067689"/>
    </source>
</evidence>
<accession>A0A087QI41</accession>
<dbReference type="GO" id="GO:0051321">
    <property type="term" value="P:meiotic cell cycle"/>
    <property type="evidence" value="ECO:0007669"/>
    <property type="project" value="UniProtKB-KW"/>
</dbReference>
<dbReference type="GO" id="GO:0005634">
    <property type="term" value="C:nucleus"/>
    <property type="evidence" value="ECO:0007669"/>
    <property type="project" value="TreeGrafter"/>
</dbReference>
<dbReference type="GO" id="GO:0003677">
    <property type="term" value="F:DNA binding"/>
    <property type="evidence" value="ECO:0007669"/>
    <property type="project" value="InterPro"/>
</dbReference>
<evidence type="ECO:0000256" key="5">
    <source>
        <dbReference type="ARBA" id="ARBA00059210"/>
    </source>
</evidence>
<comment type="function">
    <text evidence="5">Plays an important role in meiotic recombination and associated DNA double-strand break repair.</text>
</comment>
<dbReference type="InterPro" id="IPR058769">
    <property type="entry name" value="MCMDC2_N"/>
</dbReference>
<dbReference type="Pfam" id="PF26063">
    <property type="entry name" value="MCMDC2_N"/>
    <property type="match status" value="1"/>
</dbReference>
<dbReference type="GO" id="GO:0017116">
    <property type="term" value="F:single-stranded DNA helicase activity"/>
    <property type="evidence" value="ECO:0007669"/>
    <property type="project" value="TreeGrafter"/>
</dbReference>
<feature type="domain" description="MCMDC2 N-terminal" evidence="8">
    <location>
        <begin position="8"/>
        <end position="107"/>
    </location>
</feature>
<protein>
    <recommendedName>
        <fullName evidence="6">Minichromosome maintenance domain-containing protein 2</fullName>
    </recommendedName>
</protein>
<dbReference type="PANTHER" id="PTHR11630">
    <property type="entry name" value="DNA REPLICATION LICENSING FACTOR MCM FAMILY MEMBER"/>
    <property type="match status" value="1"/>
</dbReference>
<keyword evidence="1" id="KW-0597">Phosphoprotein</keyword>
<sequence length="682" mass="76305">MHHEIQKMREIALVYLDRSGGLQKFVHDCKKYNDSKQSYAVYRFIISINPSDIAELDATLGNYILHNPIQAAQIFQSVCFIAIKTLSLIEQLQTEAQISILLKPTHLPPLPSYVLSLSAFPFNHTSQRFYMSEGIAIAMGMVTKYTQGARFLCTEETCPFSEGSFRYIRVHLPGATESATVRNDFVCSLCSSPLQEDMKFRVLGDKQIVEMIDAKVLNALKGYSNDKSHFRIQTFTVFLRDELANKMKIGNHYKIIGIPACVQNGLQATACIEVNSVQLCKPNGPSFVSDNFKYLLSLTSSSCWRFTAILANIFASQVVPPGTYNTLKLAILLSLVQTCEKENADYLDLLIVTSDTLVIDRLLNYSICLLPRGIRHPPSSEIFPSVSKDKHGTGSASIHACSAVLAKGGICYIGDLSSYKKDKLELLQSVLESRTTTVFIPGKKYGEEADQQVTISVQTNFWSFVDVDSSSKKHIQKDNFLIGQMDVSLIPPNLLDVFGLLIYREFPSCQPSSLVHHILKKAINPEAMLYKVSQQFRMQDYEEFILFAKNLHVELSSEAENLIQGYYLASRRVRRDSIHGSTLSASALKILISLSKAHTKLSLRKKVLEEDALIAILLLESSLTLKHGKSALCIAPNPVFPFDLSDENSLQQRDSYLMQCHHQLLKFIGAYGPGIHTNANEE</sequence>
<dbReference type="FunFam" id="3.40.50.300:FF:001155">
    <property type="entry name" value="minichromosome maintenance domain-containing protein 2"/>
    <property type="match status" value="1"/>
</dbReference>
<dbReference type="Gene3D" id="3.40.50.300">
    <property type="entry name" value="P-loop containing nucleotide triphosphate hydrolases"/>
    <property type="match status" value="1"/>
</dbReference>
<feature type="domain" description="MCM AAA-lid" evidence="7">
    <location>
        <begin position="542"/>
        <end position="623"/>
    </location>
</feature>
<dbReference type="PANTHER" id="PTHR11630:SF75">
    <property type="entry name" value="MINICHROMOSOME MAINTENANCE DOMAIN-CONTAINING PROTEIN 2"/>
    <property type="match status" value="1"/>
</dbReference>
<dbReference type="SMART" id="SM00350">
    <property type="entry name" value="MCM"/>
    <property type="match status" value="1"/>
</dbReference>
<name>A0A087QI41_APTFO</name>
<keyword evidence="4" id="KW-0469">Meiosis</keyword>
<evidence type="ECO:0000256" key="3">
    <source>
        <dbReference type="ARBA" id="ARBA00023204"/>
    </source>
</evidence>
<organism evidence="9 10">
    <name type="scientific">Aptenodytes forsteri</name>
    <name type="common">Emperor penguin</name>
    <dbReference type="NCBI Taxonomy" id="9233"/>
    <lineage>
        <taxon>Eukaryota</taxon>
        <taxon>Metazoa</taxon>
        <taxon>Chordata</taxon>
        <taxon>Craniata</taxon>
        <taxon>Vertebrata</taxon>
        <taxon>Euteleostomi</taxon>
        <taxon>Archelosauria</taxon>
        <taxon>Archosauria</taxon>
        <taxon>Dinosauria</taxon>
        <taxon>Saurischia</taxon>
        <taxon>Theropoda</taxon>
        <taxon>Coelurosauria</taxon>
        <taxon>Aves</taxon>
        <taxon>Neognathae</taxon>
        <taxon>Neoaves</taxon>
        <taxon>Aequornithes</taxon>
        <taxon>Sphenisciformes</taxon>
        <taxon>Spheniscidae</taxon>
        <taxon>Aptenodytes</taxon>
    </lineage>
</organism>
<evidence type="ECO:0000256" key="2">
    <source>
        <dbReference type="ARBA" id="ARBA00022763"/>
    </source>
</evidence>
<gene>
    <name evidence="9" type="ORF">AS27_10309</name>
</gene>
<evidence type="ECO:0000313" key="10">
    <source>
        <dbReference type="Proteomes" id="UP000053286"/>
    </source>
</evidence>
<evidence type="ECO:0000256" key="1">
    <source>
        <dbReference type="ARBA" id="ARBA00022553"/>
    </source>
</evidence>
<keyword evidence="3" id="KW-0234">DNA repair</keyword>
<dbReference type="InterPro" id="IPR031327">
    <property type="entry name" value="MCM"/>
</dbReference>